<dbReference type="Gene3D" id="3.40.50.11350">
    <property type="match status" value="1"/>
</dbReference>
<evidence type="ECO:0000313" key="2">
    <source>
        <dbReference type="EMBL" id="CZR69332.1"/>
    </source>
</evidence>
<proteinExistence type="predicted"/>
<gene>
    <name evidence="2" type="ORF">PAC_19232</name>
</gene>
<dbReference type="OrthoDB" id="20368at2759"/>
<sequence length="466" mass="51626">MISRPVGILAAIVFVFIIGIYRTSRSITSQSGSILSVPDGAAPTKPAISKPDSLLGGDSGARAPEALAYFEQVFSEKKPPQYGFSALKQQCERTKWPEDEVYLQCGGMAAGLTSIMSQVKVCLKMAVEAGTGIVLPAMPLRDSTQLDNFNFLNGDAYLTYDQWFDAEHLISQMGSACPQMKIVHPNQLDAATEDGVAVKNRWSIDLASAPGYVQFFSYFWAGRPFKEFFEKQLNALENMQQLDPNRDDSKKGITVISISSQFLIFRITDDPTGDDLRLWNDLGHLIRFNEVPRKIVKQLLGQMNRPFYGVHFRVEKDTIWSSLDHQLSVDLDALDNAWLKYGNPTSPKPLVYLACGDEEQVEKFVAAGKERGWDVIHKWALAQTSPETLGLINGLAFDFQGAVDMGIMVKSEFFLGITGSAFSSSIANLRDRTGRYRGSSFVVWDDEGARTHLFNDGDAGSYACCL</sequence>
<dbReference type="EMBL" id="FJOG01000069">
    <property type="protein sequence ID" value="CZR69332.1"/>
    <property type="molecule type" value="Genomic_DNA"/>
</dbReference>
<keyword evidence="1" id="KW-1133">Transmembrane helix</keyword>
<evidence type="ECO:0008006" key="4">
    <source>
        <dbReference type="Google" id="ProtNLM"/>
    </source>
</evidence>
<reference evidence="2 3" key="1">
    <citation type="submission" date="2016-03" db="EMBL/GenBank/DDBJ databases">
        <authorList>
            <person name="Ploux O."/>
        </authorList>
    </citation>
    <scope>NUCLEOTIDE SEQUENCE [LARGE SCALE GENOMIC DNA]</scope>
    <source>
        <strain evidence="2 3">UAMH 11012</strain>
    </source>
</reference>
<dbReference type="CDD" id="cd11296">
    <property type="entry name" value="O-FucT_like"/>
    <property type="match status" value="1"/>
</dbReference>
<accession>A0A1L7XW91</accession>
<keyword evidence="1" id="KW-0472">Membrane</keyword>
<name>A0A1L7XW91_9HELO</name>
<feature type="transmembrane region" description="Helical" evidence="1">
    <location>
        <begin position="6"/>
        <end position="23"/>
    </location>
</feature>
<dbReference type="Proteomes" id="UP000184330">
    <property type="component" value="Unassembled WGS sequence"/>
</dbReference>
<evidence type="ECO:0000313" key="3">
    <source>
        <dbReference type="Proteomes" id="UP000184330"/>
    </source>
</evidence>
<evidence type="ECO:0000256" key="1">
    <source>
        <dbReference type="SAM" id="Phobius"/>
    </source>
</evidence>
<dbReference type="STRING" id="576137.A0A1L7XW91"/>
<keyword evidence="1" id="KW-0812">Transmembrane</keyword>
<organism evidence="2 3">
    <name type="scientific">Phialocephala subalpina</name>
    <dbReference type="NCBI Taxonomy" id="576137"/>
    <lineage>
        <taxon>Eukaryota</taxon>
        <taxon>Fungi</taxon>
        <taxon>Dikarya</taxon>
        <taxon>Ascomycota</taxon>
        <taxon>Pezizomycotina</taxon>
        <taxon>Leotiomycetes</taxon>
        <taxon>Helotiales</taxon>
        <taxon>Mollisiaceae</taxon>
        <taxon>Phialocephala</taxon>
        <taxon>Phialocephala fortinii species complex</taxon>
    </lineage>
</organism>
<dbReference type="AlphaFoldDB" id="A0A1L7XW91"/>
<keyword evidence="3" id="KW-1185">Reference proteome</keyword>
<protein>
    <recommendedName>
        <fullName evidence="4">O-fucosyltransferase family protein</fullName>
    </recommendedName>
</protein>